<accession>A0A834F5P2</accession>
<dbReference type="EMBL" id="WKFB01000649">
    <property type="protein sequence ID" value="KAF6719057.1"/>
    <property type="molecule type" value="Genomic_DNA"/>
</dbReference>
<protein>
    <submittedName>
        <fullName evidence="1">Uncharacterized protein</fullName>
    </submittedName>
</protein>
<name>A0A834F5P2_ORYME</name>
<feature type="non-terminal residue" evidence="1">
    <location>
        <position position="1"/>
    </location>
</feature>
<proteinExistence type="predicted"/>
<evidence type="ECO:0000313" key="1">
    <source>
        <dbReference type="EMBL" id="KAF6719057.1"/>
    </source>
</evidence>
<organism evidence="1 2">
    <name type="scientific">Oryzias melastigma</name>
    <name type="common">Marine medaka</name>
    <dbReference type="NCBI Taxonomy" id="30732"/>
    <lineage>
        <taxon>Eukaryota</taxon>
        <taxon>Metazoa</taxon>
        <taxon>Chordata</taxon>
        <taxon>Craniata</taxon>
        <taxon>Vertebrata</taxon>
        <taxon>Euteleostomi</taxon>
        <taxon>Actinopterygii</taxon>
        <taxon>Neopterygii</taxon>
        <taxon>Teleostei</taxon>
        <taxon>Neoteleostei</taxon>
        <taxon>Acanthomorphata</taxon>
        <taxon>Ovalentaria</taxon>
        <taxon>Atherinomorphae</taxon>
        <taxon>Beloniformes</taxon>
        <taxon>Adrianichthyidae</taxon>
        <taxon>Oryziinae</taxon>
        <taxon>Oryzias</taxon>
    </lineage>
</organism>
<dbReference type="Proteomes" id="UP000646548">
    <property type="component" value="Unassembled WGS sequence"/>
</dbReference>
<dbReference type="AlphaFoldDB" id="A0A834F5P2"/>
<evidence type="ECO:0000313" key="2">
    <source>
        <dbReference type="Proteomes" id="UP000646548"/>
    </source>
</evidence>
<gene>
    <name evidence="1" type="ORF">FQA47_017270</name>
</gene>
<sequence length="77" mass="8558">WERLLLCGSGLPSEQLTLSSLLPLLGCHTASTISRLSLWIHNTDLRVYVSVCTENTHRTDLAQRLCFNAVTVTAKCE</sequence>
<comment type="caution">
    <text evidence="1">The sequence shown here is derived from an EMBL/GenBank/DDBJ whole genome shotgun (WGS) entry which is preliminary data.</text>
</comment>
<reference evidence="1" key="1">
    <citation type="journal article" name="BMC Genomics">
        <title>Long-read sequencing and de novo genome assembly of marine medaka (Oryzias melastigma).</title>
        <authorList>
            <person name="Liang P."/>
            <person name="Saqib H.S.A."/>
            <person name="Ni X."/>
            <person name="Shen Y."/>
        </authorList>
    </citation>
    <scope>NUCLEOTIDE SEQUENCE</scope>
    <source>
        <strain evidence="1">Bigg-433</strain>
    </source>
</reference>